<dbReference type="AlphaFoldDB" id="A0A7W9FKW9"/>
<accession>A0A7W9FKW9</accession>
<comment type="similarity">
    <text evidence="2">Belongs to the bacterial solute-binding protein 1 family.</text>
</comment>
<dbReference type="InterPro" id="IPR006311">
    <property type="entry name" value="TAT_signal"/>
</dbReference>
<keyword evidence="3" id="KW-0574">Periplasm</keyword>
<evidence type="ECO:0000313" key="5">
    <source>
        <dbReference type="Proteomes" id="UP000523821"/>
    </source>
</evidence>
<reference evidence="4 5" key="1">
    <citation type="submission" date="2020-08" db="EMBL/GenBank/DDBJ databases">
        <title>Genomic Encyclopedia of Type Strains, Phase IV (KMG-IV): sequencing the most valuable type-strain genomes for metagenomic binning, comparative biology and taxonomic classification.</title>
        <authorList>
            <person name="Goeker M."/>
        </authorList>
    </citation>
    <scope>NUCLEOTIDE SEQUENCE [LARGE SCALE GENOMIC DNA]</scope>
    <source>
        <strain evidence="4 5">DSM 16268</strain>
    </source>
</reference>
<dbReference type="SUPFAM" id="SSF53850">
    <property type="entry name" value="Periplasmic binding protein-like II"/>
    <property type="match status" value="1"/>
</dbReference>
<evidence type="ECO:0000313" key="4">
    <source>
        <dbReference type="EMBL" id="MBB5751604.1"/>
    </source>
</evidence>
<proteinExistence type="inferred from homology"/>
<dbReference type="GO" id="GO:0042597">
    <property type="term" value="C:periplasmic space"/>
    <property type="evidence" value="ECO:0007669"/>
    <property type="project" value="UniProtKB-SubCell"/>
</dbReference>
<dbReference type="Gene3D" id="3.40.190.10">
    <property type="entry name" value="Periplasmic binding protein-like II"/>
    <property type="match status" value="2"/>
</dbReference>
<dbReference type="PROSITE" id="PS51318">
    <property type="entry name" value="TAT"/>
    <property type="match status" value="1"/>
</dbReference>
<name>A0A7W9FKW9_9HYPH</name>
<keyword evidence="4" id="KW-0762">Sugar transport</keyword>
<dbReference type="InterPro" id="IPR019546">
    <property type="entry name" value="TAT_signal_bac_arc"/>
</dbReference>
<keyword evidence="4" id="KW-0813">Transport</keyword>
<dbReference type="Proteomes" id="UP000523821">
    <property type="component" value="Unassembled WGS sequence"/>
</dbReference>
<dbReference type="PANTHER" id="PTHR43649">
    <property type="entry name" value="ARABINOSE-BINDING PROTEIN-RELATED"/>
    <property type="match status" value="1"/>
</dbReference>
<evidence type="ECO:0000256" key="1">
    <source>
        <dbReference type="ARBA" id="ARBA00004418"/>
    </source>
</evidence>
<comment type="subcellular location">
    <subcellularLocation>
        <location evidence="1">Periplasm</location>
    </subcellularLocation>
</comment>
<dbReference type="InterPro" id="IPR006059">
    <property type="entry name" value="SBP"/>
</dbReference>
<organism evidence="4 5">
    <name type="scientific">Prosthecomicrobium pneumaticum</name>
    <dbReference type="NCBI Taxonomy" id="81895"/>
    <lineage>
        <taxon>Bacteria</taxon>
        <taxon>Pseudomonadati</taxon>
        <taxon>Pseudomonadota</taxon>
        <taxon>Alphaproteobacteria</taxon>
        <taxon>Hyphomicrobiales</taxon>
        <taxon>Kaistiaceae</taxon>
        <taxon>Prosthecomicrobium</taxon>
    </lineage>
</organism>
<protein>
    <submittedName>
        <fullName evidence="4">Multiple sugar transport system substrate-binding protein</fullName>
    </submittedName>
</protein>
<gene>
    <name evidence="4" type="ORF">GGQ63_000647</name>
</gene>
<dbReference type="EMBL" id="JACHOO010000001">
    <property type="protein sequence ID" value="MBB5751604.1"/>
    <property type="molecule type" value="Genomic_DNA"/>
</dbReference>
<dbReference type="InterPro" id="IPR050490">
    <property type="entry name" value="Bact_solute-bd_prot1"/>
</dbReference>
<comment type="caution">
    <text evidence="4">The sequence shown here is derived from an EMBL/GenBank/DDBJ whole genome shotgun (WGS) entry which is preliminary data.</text>
</comment>
<evidence type="ECO:0000256" key="2">
    <source>
        <dbReference type="ARBA" id="ARBA00008520"/>
    </source>
</evidence>
<evidence type="ECO:0000256" key="3">
    <source>
        <dbReference type="ARBA" id="ARBA00022764"/>
    </source>
</evidence>
<dbReference type="NCBIfam" id="TIGR01409">
    <property type="entry name" value="TAT_signal_seq"/>
    <property type="match status" value="1"/>
</dbReference>
<dbReference type="PANTHER" id="PTHR43649:SF12">
    <property type="entry name" value="DIACETYLCHITOBIOSE BINDING PROTEIN DASA"/>
    <property type="match status" value="1"/>
</dbReference>
<dbReference type="CDD" id="cd13585">
    <property type="entry name" value="PBP2_TMBP_like"/>
    <property type="match status" value="1"/>
</dbReference>
<dbReference type="RefSeq" id="WP_183852421.1">
    <property type="nucleotide sequence ID" value="NZ_JACHOO010000001.1"/>
</dbReference>
<dbReference type="Pfam" id="PF01547">
    <property type="entry name" value="SBP_bac_1"/>
    <property type="match status" value="1"/>
</dbReference>
<keyword evidence="5" id="KW-1185">Reference proteome</keyword>
<sequence>MIKNGKTGLWTPTRRGLMKGIGAGALGLGLGGLGPAYAQIANAGDWAKFSGTNLRLLLVNHWWTDAVKAKIPEFEKLTGMKVTLDVLAEDNYYQKAAVELSAGMGNYDALMVGNMQAGQYMAAGWLAPLGDLLSSSAIIDKSWYNLEDIFAPGREAGSMNGSLQALPISTEAEAVIYRTDLLEKAGLGPIRTFDDLEAAATAMNKDGVAGIVGRGRRGLDVVWVWTGYFLGHGGDFFVDGKPGVDTEAGVKATDLYVNKLLKANGPQGTANMSWLEASGVFKDGKAAIYTDASGQLAVVLDKASSRVVDTVGTFAWPSYGDQAAAPNYWFWLLGMPATSRNQEAAALFIAWATSPEISLAVGRDTGSPVARASVWEDEGFRKFYPGDTAAEISKTLASVQPLRVPYSDPKFPPVVDALSIEIVNVLTGTKDVETAMKDAAAGMTRAMGG</sequence>